<protein>
    <submittedName>
        <fullName evidence="2">Uncharacterized protein</fullName>
    </submittedName>
</protein>
<accession>A0A7L5AMN2</accession>
<reference evidence="2 3" key="1">
    <citation type="submission" date="2016-09" db="EMBL/GenBank/DDBJ databases">
        <title>Complete genome sequence of microbes from the polar regions.</title>
        <authorList>
            <person name="Liao L."/>
            <person name="Chen B."/>
        </authorList>
    </citation>
    <scope>NUCLEOTIDE SEQUENCE [LARGE SCALE GENOMIC DNA]</scope>
    <source>
        <strain evidence="2 3">ZS314</strain>
    </source>
</reference>
<gene>
    <name evidence="2" type="ORF">BHD05_12775</name>
</gene>
<proteinExistence type="predicted"/>
<feature type="region of interest" description="Disordered" evidence="1">
    <location>
        <begin position="63"/>
        <end position="105"/>
    </location>
</feature>
<evidence type="ECO:0000313" key="3">
    <source>
        <dbReference type="Proteomes" id="UP000464507"/>
    </source>
</evidence>
<evidence type="ECO:0000256" key="1">
    <source>
        <dbReference type="SAM" id="MobiDB-lite"/>
    </source>
</evidence>
<organism evidence="2 3">
    <name type="scientific">Marisediminicola antarctica</name>
    <dbReference type="NCBI Taxonomy" id="674079"/>
    <lineage>
        <taxon>Bacteria</taxon>
        <taxon>Bacillati</taxon>
        <taxon>Actinomycetota</taxon>
        <taxon>Actinomycetes</taxon>
        <taxon>Micrococcales</taxon>
        <taxon>Microbacteriaceae</taxon>
        <taxon>Marisediminicola</taxon>
    </lineage>
</organism>
<evidence type="ECO:0000313" key="2">
    <source>
        <dbReference type="EMBL" id="QHO70391.1"/>
    </source>
</evidence>
<sequence length="133" mass="14803">MHRTTFYGHHRDVVGFAASVFMDELDAIARVEIDAHTSLAPLAISDACTESLTRMLEHIAHERRSAGAHDLPRPLRLPRRLGLPRRQPRSGSGGRTPGSRRATAPLELLLERVEDCTDLGLGERRPRRAVGIR</sequence>
<feature type="compositionally biased region" description="Basic residues" evidence="1">
    <location>
        <begin position="76"/>
        <end position="88"/>
    </location>
</feature>
<dbReference type="EMBL" id="CP017146">
    <property type="protein sequence ID" value="QHO70391.1"/>
    <property type="molecule type" value="Genomic_DNA"/>
</dbReference>
<feature type="compositionally biased region" description="Basic and acidic residues" evidence="1">
    <location>
        <begin position="63"/>
        <end position="73"/>
    </location>
</feature>
<dbReference type="Proteomes" id="UP000464507">
    <property type="component" value="Chromosome"/>
</dbReference>
<keyword evidence="3" id="KW-1185">Reference proteome</keyword>
<name>A0A7L5AMN2_9MICO</name>
<dbReference type="AlphaFoldDB" id="A0A7L5AMN2"/>
<dbReference type="KEGG" id="mant:BHD05_12775"/>